<dbReference type="Pfam" id="PF13516">
    <property type="entry name" value="LRR_6"/>
    <property type="match status" value="5"/>
</dbReference>
<evidence type="ECO:0008006" key="4">
    <source>
        <dbReference type="Google" id="ProtNLM"/>
    </source>
</evidence>
<feature type="compositionally biased region" description="Basic residues" evidence="1">
    <location>
        <begin position="626"/>
        <end position="639"/>
    </location>
</feature>
<gene>
    <name evidence="2" type="ORF">NP493_226g05028</name>
</gene>
<proteinExistence type="predicted"/>
<feature type="compositionally biased region" description="Acidic residues" evidence="1">
    <location>
        <begin position="67"/>
        <end position="88"/>
    </location>
</feature>
<dbReference type="SUPFAM" id="SSF52047">
    <property type="entry name" value="RNI-like"/>
    <property type="match status" value="1"/>
</dbReference>
<dbReference type="EMBL" id="JAODUO010000226">
    <property type="protein sequence ID" value="KAK2185696.1"/>
    <property type="molecule type" value="Genomic_DNA"/>
</dbReference>
<sequence length="639" mass="70399">MSGDMDWARMDSARVLEMTHRRGLPPLCNVPAVRKQGWVSPDETSSGGSRNSPASSRQSEITACDELSSDDSDNYEEDDDDDDDDDEEDTITLLLADAVDPAPHTGVVRYESVCEKTATAPQRAIIRALPTSTIKLAHRALGPIAMKPLAAALMKNTVVQKVDLTDNGIESTGAIYIAEMLKTNEFITELDLTDNAIGTRGAEAIGVMMAENRGLVRLSLSGNDFSDEKAAAFIGDGILCNDRIVYLDLSNNDMNERGAAYIGLAFRENISIEHLNMSWNKLRQRGTVSLCAGIQLNRTLTHLDVSWNGLGYGGALALKTLLQANATLLEVDASNNGISWEGALLVSEGLQQNQSLEVLRLGHNVLTTTGCMDLIEAASKNNCLSTLDLTGVLVIAEFELMSAAIRQTRRFTGIHGGLVNSHDMLGQRHGRRAPAMQRVIDYMKSTSIRTNELVRSFDKRGANSIDTEEFVRRIRQSGIDMQRHELRELLSQIAITKKDAAQNINYQLMAQSVNAHIQQERMVKIKERQRLERKESYHASILTGDLPPIVEKATDEKGRTKWSLLKQSMQHGGLHREGTHGSGFSSDRRMTPVDALLEPLPRQKTKILSMATTLGGKAVKFGAAGVKKKKKKKRKNKKR</sequence>
<comment type="caution">
    <text evidence="2">The sequence shown here is derived from an EMBL/GenBank/DDBJ whole genome shotgun (WGS) entry which is preliminary data.</text>
</comment>
<dbReference type="PANTHER" id="PTHR24114">
    <property type="entry name" value="LEUCINE RICH REPEAT FAMILY PROTEIN"/>
    <property type="match status" value="1"/>
</dbReference>
<dbReference type="InterPro" id="IPR001611">
    <property type="entry name" value="Leu-rich_rpt"/>
</dbReference>
<name>A0AAD9P0E7_RIDPI</name>
<evidence type="ECO:0000313" key="3">
    <source>
        <dbReference type="Proteomes" id="UP001209878"/>
    </source>
</evidence>
<dbReference type="SMART" id="SM00368">
    <property type="entry name" value="LRR_RI"/>
    <property type="match status" value="8"/>
</dbReference>
<dbReference type="InterPro" id="IPR032675">
    <property type="entry name" value="LRR_dom_sf"/>
</dbReference>
<accession>A0AAD9P0E7</accession>
<evidence type="ECO:0000256" key="1">
    <source>
        <dbReference type="SAM" id="MobiDB-lite"/>
    </source>
</evidence>
<dbReference type="PANTHER" id="PTHR24114:SF50">
    <property type="entry name" value="RNI-LIKE PROTEIN"/>
    <property type="match status" value="1"/>
</dbReference>
<feature type="compositionally biased region" description="Low complexity" evidence="1">
    <location>
        <begin position="45"/>
        <end position="57"/>
    </location>
</feature>
<protein>
    <recommendedName>
        <fullName evidence="4">EF-hand domain-containing protein</fullName>
    </recommendedName>
</protein>
<reference evidence="2" key="1">
    <citation type="journal article" date="2023" name="Mol. Biol. Evol.">
        <title>Third-Generation Sequencing Reveals the Adaptive Role of the Epigenome in Three Deep-Sea Polychaetes.</title>
        <authorList>
            <person name="Perez M."/>
            <person name="Aroh O."/>
            <person name="Sun Y."/>
            <person name="Lan Y."/>
            <person name="Juniper S.K."/>
            <person name="Young C.R."/>
            <person name="Angers B."/>
            <person name="Qian P.Y."/>
        </authorList>
    </citation>
    <scope>NUCLEOTIDE SEQUENCE</scope>
    <source>
        <strain evidence="2">R07B-5</strain>
    </source>
</reference>
<dbReference type="InterPro" id="IPR052394">
    <property type="entry name" value="LRR-containing"/>
</dbReference>
<dbReference type="AlphaFoldDB" id="A0AAD9P0E7"/>
<feature type="region of interest" description="Disordered" evidence="1">
    <location>
        <begin position="620"/>
        <end position="639"/>
    </location>
</feature>
<dbReference type="Proteomes" id="UP001209878">
    <property type="component" value="Unassembled WGS sequence"/>
</dbReference>
<organism evidence="2 3">
    <name type="scientific">Ridgeia piscesae</name>
    <name type="common">Tubeworm</name>
    <dbReference type="NCBI Taxonomy" id="27915"/>
    <lineage>
        <taxon>Eukaryota</taxon>
        <taxon>Metazoa</taxon>
        <taxon>Spiralia</taxon>
        <taxon>Lophotrochozoa</taxon>
        <taxon>Annelida</taxon>
        <taxon>Polychaeta</taxon>
        <taxon>Sedentaria</taxon>
        <taxon>Canalipalpata</taxon>
        <taxon>Sabellida</taxon>
        <taxon>Siboglinidae</taxon>
        <taxon>Ridgeia</taxon>
    </lineage>
</organism>
<evidence type="ECO:0000313" key="2">
    <source>
        <dbReference type="EMBL" id="KAK2185696.1"/>
    </source>
</evidence>
<dbReference type="Gene3D" id="3.80.10.10">
    <property type="entry name" value="Ribonuclease Inhibitor"/>
    <property type="match status" value="2"/>
</dbReference>
<keyword evidence="3" id="KW-1185">Reference proteome</keyword>
<feature type="region of interest" description="Disordered" evidence="1">
    <location>
        <begin position="19"/>
        <end position="88"/>
    </location>
</feature>